<dbReference type="VEuPathDB" id="FungiDB:An18g02530"/>
<protein>
    <submittedName>
        <fullName evidence="1">Uncharacterized protein</fullName>
    </submittedName>
</protein>
<sequence length="225" mass="24030">MNAGALPANERYRGSVVGTLKKEVINLPTNIVLIALLYGAIISAKRSGNVCTAHSMAIRENTLHIQEAENPDSPTQVMLDDSPLATEPRVTENWDAHCMAADVVTTKFIPVGIQQARLVDTLVTSTVLSSLEFEGPAQEPIQLVDIGHSSGTNPDPSGTVPTDADVIPQSVPMAAKESARNGSLDIDSRIPINLAMYSFQSASHRHVIGNAEIGYSGYTWLIGVD</sequence>
<evidence type="ECO:0000313" key="1">
    <source>
        <dbReference type="RefSeq" id="XP_059602901.1"/>
    </source>
</evidence>
<proteinExistence type="predicted"/>
<dbReference type="KEGG" id="ang:An18g02530"/>
<dbReference type="AlphaFoldDB" id="A0AAJ8E163"/>
<dbReference type="RefSeq" id="XP_059602901.1">
    <property type="nucleotide sequence ID" value="XM_059745662.1"/>
</dbReference>
<dbReference type="GeneID" id="84593673"/>
<reference evidence="1" key="1">
    <citation type="submission" date="2025-02" db="EMBL/GenBank/DDBJ databases">
        <authorList>
            <consortium name="NCBI Genome Project"/>
        </authorList>
    </citation>
    <scope>NUCLEOTIDE SEQUENCE</scope>
</reference>
<name>A0AAJ8E163_ASPNG</name>
<organism evidence="1">
    <name type="scientific">Aspergillus niger</name>
    <dbReference type="NCBI Taxonomy" id="5061"/>
    <lineage>
        <taxon>Eukaryota</taxon>
        <taxon>Fungi</taxon>
        <taxon>Dikarya</taxon>
        <taxon>Ascomycota</taxon>
        <taxon>Pezizomycotina</taxon>
        <taxon>Eurotiomycetes</taxon>
        <taxon>Eurotiomycetidae</taxon>
        <taxon>Eurotiales</taxon>
        <taxon>Aspergillaceae</taxon>
        <taxon>Aspergillus</taxon>
        <taxon>Aspergillus subgen. Circumdati</taxon>
    </lineage>
</organism>
<gene>
    <name evidence="1" type="ORF">An18g02530</name>
</gene>
<reference evidence="1" key="2">
    <citation type="submission" date="2025-08" db="UniProtKB">
        <authorList>
            <consortium name="RefSeq"/>
        </authorList>
    </citation>
    <scope>IDENTIFICATION</scope>
</reference>
<accession>A0AAJ8E163</accession>